<dbReference type="InterPro" id="IPR000086">
    <property type="entry name" value="NUDIX_hydrolase_dom"/>
</dbReference>
<evidence type="ECO:0000313" key="5">
    <source>
        <dbReference type="Proteomes" id="UP001595979"/>
    </source>
</evidence>
<comment type="caution">
    <text evidence="4">The sequence shown here is derived from an EMBL/GenBank/DDBJ whole genome shotgun (WGS) entry which is preliminary data.</text>
</comment>
<evidence type="ECO:0000256" key="1">
    <source>
        <dbReference type="ARBA" id="ARBA00022801"/>
    </source>
</evidence>
<dbReference type="Proteomes" id="UP001595979">
    <property type="component" value="Unassembled WGS sequence"/>
</dbReference>
<dbReference type="PROSITE" id="PS00893">
    <property type="entry name" value="NUDIX_BOX"/>
    <property type="match status" value="1"/>
</dbReference>
<dbReference type="InterPro" id="IPR015797">
    <property type="entry name" value="NUDIX_hydrolase-like_dom_sf"/>
</dbReference>
<dbReference type="InterPro" id="IPR020084">
    <property type="entry name" value="NUDIX_hydrolase_CS"/>
</dbReference>
<comment type="similarity">
    <text evidence="2">Belongs to the Nudix hydrolase family.</text>
</comment>
<dbReference type="CDD" id="cd04663">
    <property type="entry name" value="NUDIX_Hydrolase"/>
    <property type="match status" value="1"/>
</dbReference>
<feature type="domain" description="Nudix hydrolase" evidence="3">
    <location>
        <begin position="19"/>
        <end position="153"/>
    </location>
</feature>
<dbReference type="RefSeq" id="WP_380045849.1">
    <property type="nucleotide sequence ID" value="NZ_JBHSOH010000003.1"/>
</dbReference>
<evidence type="ECO:0000313" key="4">
    <source>
        <dbReference type="EMBL" id="MFC5847059.1"/>
    </source>
</evidence>
<keyword evidence="5" id="KW-1185">Reference proteome</keyword>
<dbReference type="PROSITE" id="PS51462">
    <property type="entry name" value="NUDIX"/>
    <property type="match status" value="1"/>
</dbReference>
<evidence type="ECO:0000256" key="2">
    <source>
        <dbReference type="RuleBase" id="RU003476"/>
    </source>
</evidence>
<gene>
    <name evidence="4" type="ORF">ACFPQ6_01940</name>
</gene>
<evidence type="ECO:0000259" key="3">
    <source>
        <dbReference type="PROSITE" id="PS51462"/>
    </source>
</evidence>
<dbReference type="InterPro" id="IPR020476">
    <property type="entry name" value="Nudix_hydrolase"/>
</dbReference>
<accession>A0ABW1DH03</accession>
<dbReference type="SUPFAM" id="SSF55811">
    <property type="entry name" value="Nudix"/>
    <property type="match status" value="1"/>
</dbReference>
<keyword evidence="1 2" id="KW-0378">Hydrolase</keyword>
<sequence length="164" mass="18198">MITFYDTQAQARADAAARGLREKVLCFVTRPGELLVFDHVPDDSGVQLPAGGVEPGELPAQTAVRELREESGLSLDGPQYLASYLWEAQLPDRHTRQVCHAYALSAPADLPDTWDHTEANATGGGTYLFRFRWADLRAPALDWEMDAALPHLHRLLDPFKESSL</sequence>
<reference evidence="5" key="1">
    <citation type="journal article" date="2019" name="Int. J. Syst. Evol. Microbiol.">
        <title>The Global Catalogue of Microorganisms (GCM) 10K type strain sequencing project: providing services to taxonomists for standard genome sequencing and annotation.</title>
        <authorList>
            <consortium name="The Broad Institute Genomics Platform"/>
            <consortium name="The Broad Institute Genome Sequencing Center for Infectious Disease"/>
            <person name="Wu L."/>
            <person name="Ma J."/>
        </authorList>
    </citation>
    <scope>NUCLEOTIDE SEQUENCE [LARGE SCALE GENOMIC DNA]</scope>
    <source>
        <strain evidence="5">CGMCC 1.15053</strain>
    </source>
</reference>
<proteinExistence type="inferred from homology"/>
<organism evidence="4 5">
    <name type="scientific">Deinococcus petrolearius</name>
    <dbReference type="NCBI Taxonomy" id="1751295"/>
    <lineage>
        <taxon>Bacteria</taxon>
        <taxon>Thermotogati</taxon>
        <taxon>Deinococcota</taxon>
        <taxon>Deinococci</taxon>
        <taxon>Deinococcales</taxon>
        <taxon>Deinococcaceae</taxon>
        <taxon>Deinococcus</taxon>
    </lineage>
</organism>
<dbReference type="Pfam" id="PF00293">
    <property type="entry name" value="NUDIX"/>
    <property type="match status" value="1"/>
</dbReference>
<dbReference type="EMBL" id="JBHSOH010000003">
    <property type="protein sequence ID" value="MFC5847059.1"/>
    <property type="molecule type" value="Genomic_DNA"/>
</dbReference>
<dbReference type="PRINTS" id="PR00502">
    <property type="entry name" value="NUDIXFAMILY"/>
</dbReference>
<name>A0ABW1DH03_9DEIO</name>
<protein>
    <submittedName>
        <fullName evidence="4">NUDIX domain-containing protein</fullName>
    </submittedName>
</protein>
<dbReference type="Gene3D" id="3.90.79.10">
    <property type="entry name" value="Nucleoside Triphosphate Pyrophosphohydrolase"/>
    <property type="match status" value="1"/>
</dbReference>